<evidence type="ECO:0000313" key="2">
    <source>
        <dbReference type="Proteomes" id="UP000789366"/>
    </source>
</evidence>
<proteinExistence type="predicted"/>
<dbReference type="Proteomes" id="UP000789366">
    <property type="component" value="Unassembled WGS sequence"/>
</dbReference>
<gene>
    <name evidence="1" type="ORF">SPELUC_LOCUS13775</name>
</gene>
<evidence type="ECO:0000313" key="1">
    <source>
        <dbReference type="EMBL" id="CAG8740646.1"/>
    </source>
</evidence>
<accession>A0ACA9QAQ9</accession>
<protein>
    <submittedName>
        <fullName evidence="1">1180_t:CDS:1</fullName>
    </submittedName>
</protein>
<name>A0ACA9QAQ9_9GLOM</name>
<reference evidence="1" key="1">
    <citation type="submission" date="2021-06" db="EMBL/GenBank/DDBJ databases">
        <authorList>
            <person name="Kallberg Y."/>
            <person name="Tangrot J."/>
            <person name="Rosling A."/>
        </authorList>
    </citation>
    <scope>NUCLEOTIDE SEQUENCE</scope>
    <source>
        <strain evidence="1">28 12/20/2015</strain>
    </source>
</reference>
<feature type="non-terminal residue" evidence="1">
    <location>
        <position position="1"/>
    </location>
</feature>
<organism evidence="1 2">
    <name type="scientific">Cetraspora pellucida</name>
    <dbReference type="NCBI Taxonomy" id="1433469"/>
    <lineage>
        <taxon>Eukaryota</taxon>
        <taxon>Fungi</taxon>
        <taxon>Fungi incertae sedis</taxon>
        <taxon>Mucoromycota</taxon>
        <taxon>Glomeromycotina</taxon>
        <taxon>Glomeromycetes</taxon>
        <taxon>Diversisporales</taxon>
        <taxon>Gigasporaceae</taxon>
        <taxon>Cetraspora</taxon>
    </lineage>
</organism>
<sequence length="404" mass="46135">IVNFYVLQLLEFCLNFRISNLECWKNDPNDRPSLQEVSKELNNVIAPSFHDIPFSDVPGFEIFINSSFNLAQTNKSEGMQEVIDDSTRQNSINNIVNASEGMQVVVDDSNQQNPMDDIVNAPEGIQEVDNDPIQQNLMDDSVNVPEGMQEIVVDSIQRSLMDKIVNELYSDFYKLFNEGKSVRDIIVNLISKHKKSGKEVYNWLSNHKDESKYVCLLGLFVSWHIGTDESNVAAFDLFLNAANKGDTIAQYFVGRCYDRGWNIKKNTEKSIDWYTKAAESGCAVAEYKLGDYYYKCENYSKAFELFQSSAEKGNVMAIHALGIFYYKGYGTDVDTDKGFKLFEQAANIGHPTSQYDLAKCYECKGTIEDLKNALSWYQKAINNNYNCYNERELVKLKIMNKPFT</sequence>
<dbReference type="EMBL" id="CAJVPW010037761">
    <property type="protein sequence ID" value="CAG8740646.1"/>
    <property type="molecule type" value="Genomic_DNA"/>
</dbReference>
<keyword evidence="2" id="KW-1185">Reference proteome</keyword>
<comment type="caution">
    <text evidence="1">The sequence shown here is derived from an EMBL/GenBank/DDBJ whole genome shotgun (WGS) entry which is preliminary data.</text>
</comment>